<gene>
    <name evidence="11" type="ORF">BEL07_28570</name>
</gene>
<keyword evidence="8 10" id="KW-1133">Transmembrane helix</keyword>
<dbReference type="InterPro" id="IPR007795">
    <property type="entry name" value="T7SS_EccB"/>
</dbReference>
<evidence type="ECO:0000256" key="3">
    <source>
        <dbReference type="ARBA" id="ARBA00022475"/>
    </source>
</evidence>
<name>A0A1E8PVM7_9MYCO</name>
<dbReference type="Proteomes" id="UP000178953">
    <property type="component" value="Unassembled WGS sequence"/>
</dbReference>
<evidence type="ECO:0000256" key="9">
    <source>
        <dbReference type="ARBA" id="ARBA00023136"/>
    </source>
</evidence>
<keyword evidence="3" id="KW-1003">Cell membrane</keyword>
<evidence type="ECO:0000313" key="12">
    <source>
        <dbReference type="Proteomes" id="UP000178953"/>
    </source>
</evidence>
<dbReference type="Gene3D" id="3.30.2390.20">
    <property type="entry name" value="Type VII secretion system EccB, repeat 1 domain"/>
    <property type="match status" value="1"/>
</dbReference>
<comment type="similarity">
    <text evidence="2">Belongs to the EccB family.</text>
</comment>
<evidence type="ECO:0000256" key="2">
    <source>
        <dbReference type="ARBA" id="ARBA00008149"/>
    </source>
</evidence>
<comment type="subcellular location">
    <subcellularLocation>
        <location evidence="1">Cell membrane</location>
        <topology evidence="1">Single-pass membrane protein</topology>
    </subcellularLocation>
</comment>
<dbReference type="RefSeq" id="WP_070356393.1">
    <property type="nucleotide sequence ID" value="NZ_CP043474.1"/>
</dbReference>
<keyword evidence="5" id="KW-0547">Nucleotide-binding</keyword>
<evidence type="ECO:0000256" key="1">
    <source>
        <dbReference type="ARBA" id="ARBA00004162"/>
    </source>
</evidence>
<dbReference type="NCBIfam" id="TIGR03919">
    <property type="entry name" value="T7SS_EccB"/>
    <property type="match status" value="1"/>
</dbReference>
<dbReference type="InterPro" id="IPR042485">
    <property type="entry name" value="T7SS_EccB_R3"/>
</dbReference>
<organism evidence="11 12">
    <name type="scientific">Mycolicibacterium grossiae</name>
    <dbReference type="NCBI Taxonomy" id="1552759"/>
    <lineage>
        <taxon>Bacteria</taxon>
        <taxon>Bacillati</taxon>
        <taxon>Actinomycetota</taxon>
        <taxon>Actinomycetes</taxon>
        <taxon>Mycobacteriales</taxon>
        <taxon>Mycobacteriaceae</taxon>
        <taxon>Mycolicibacterium</taxon>
    </lineage>
</organism>
<dbReference type="Pfam" id="PF05108">
    <property type="entry name" value="T7SS_ESX1_EccB"/>
    <property type="match status" value="1"/>
</dbReference>
<dbReference type="GO" id="GO:0016787">
    <property type="term" value="F:hydrolase activity"/>
    <property type="evidence" value="ECO:0007669"/>
    <property type="project" value="UniProtKB-KW"/>
</dbReference>
<evidence type="ECO:0000256" key="10">
    <source>
        <dbReference type="SAM" id="Phobius"/>
    </source>
</evidence>
<keyword evidence="9 10" id="KW-0472">Membrane</keyword>
<evidence type="ECO:0000256" key="5">
    <source>
        <dbReference type="ARBA" id="ARBA00022741"/>
    </source>
</evidence>
<accession>A0A1E8PVM7</accession>
<dbReference type="GO" id="GO:0005886">
    <property type="term" value="C:plasma membrane"/>
    <property type="evidence" value="ECO:0007669"/>
    <property type="project" value="UniProtKB-SubCell"/>
</dbReference>
<evidence type="ECO:0000256" key="6">
    <source>
        <dbReference type="ARBA" id="ARBA00022801"/>
    </source>
</evidence>
<reference evidence="11 12" key="1">
    <citation type="submission" date="2016-09" db="EMBL/GenBank/DDBJ databases">
        <title>genome sequence of Mycobacterium sp. 739 SCH.</title>
        <authorList>
            <person name="Greninger A.L."/>
            <person name="Qin X."/>
            <person name="Jerome K."/>
            <person name="Vora S."/>
            <person name="Quinn K."/>
        </authorList>
    </citation>
    <scope>NUCLEOTIDE SEQUENCE [LARGE SCALE GENOMIC DNA]</scope>
    <source>
        <strain evidence="11 12">SCH</strain>
    </source>
</reference>
<evidence type="ECO:0000256" key="8">
    <source>
        <dbReference type="ARBA" id="ARBA00022989"/>
    </source>
</evidence>
<keyword evidence="12" id="KW-1185">Reference proteome</keyword>
<sequence>MAHEATWVRVSAQRFAARRMEHALVRRDVGLYDDPMRAHTQALLCGGLLGAVVVVVCVVLSFVAPRGDLGASPIVLVRESGALYVRVGDVWHPAPNLASARLIARTPADPTVVGQEALDRVRRGPRLGIPDAPASLGEPATWPEWTVCDGAETTVLAGVDATSGFDPARTVLVTPRGEAIAETFLLRAGHRSRVDLREPAVVRALRLDGVTPVPVSRALLDTVPETAPISVPRIAGAGSAGPLGVRVGSVVQVAGLGGTDLYVVLRDGVQRIGVVAADVIRFAYAASTSAIPSVAPDAIAATAVVDRLALDSLPDHATDVVGQRDSVTVCARWRADGPATTVLVGAGLDADTTPLAQADGAGPRVDRVALPPGRHAYVTATRILGGDDAGPRYLVTDTGTIHGVGGDDAARALGLAETPTAAPWPVLAWLPRGPELGVDRAAVAGAAAAP</sequence>
<protein>
    <submittedName>
        <fullName evidence="11">Type VII secretion protein EccB</fullName>
    </submittedName>
</protein>
<evidence type="ECO:0000256" key="7">
    <source>
        <dbReference type="ARBA" id="ARBA00022840"/>
    </source>
</evidence>
<evidence type="ECO:0000256" key="4">
    <source>
        <dbReference type="ARBA" id="ARBA00022692"/>
    </source>
</evidence>
<keyword evidence="6" id="KW-0378">Hydrolase</keyword>
<evidence type="ECO:0000313" key="11">
    <source>
        <dbReference type="EMBL" id="OFJ50372.1"/>
    </source>
</evidence>
<dbReference type="AlphaFoldDB" id="A0A1E8PVM7"/>
<dbReference type="EMBL" id="MCHX01000137">
    <property type="protein sequence ID" value="OFJ50372.1"/>
    <property type="molecule type" value="Genomic_DNA"/>
</dbReference>
<dbReference type="InterPro" id="IPR044857">
    <property type="entry name" value="T7SS_EccB_R1"/>
</dbReference>
<dbReference type="GO" id="GO:0005524">
    <property type="term" value="F:ATP binding"/>
    <property type="evidence" value="ECO:0007669"/>
    <property type="project" value="UniProtKB-KW"/>
</dbReference>
<feature type="transmembrane region" description="Helical" evidence="10">
    <location>
        <begin position="42"/>
        <end position="64"/>
    </location>
</feature>
<keyword evidence="4 10" id="KW-0812">Transmembrane</keyword>
<dbReference type="PANTHER" id="PTHR40765">
    <property type="entry name" value="ESX-2 SECRETION SYSTEM ATPASE ECCB2"/>
    <property type="match status" value="1"/>
</dbReference>
<dbReference type="OrthoDB" id="3847604at2"/>
<keyword evidence="7" id="KW-0067">ATP-binding</keyword>
<dbReference type="Gene3D" id="2.40.50.910">
    <property type="entry name" value="Type VII secretion system EccB, repeat 3 domain"/>
    <property type="match status" value="1"/>
</dbReference>
<dbReference type="GO" id="GO:0005576">
    <property type="term" value="C:extracellular region"/>
    <property type="evidence" value="ECO:0007669"/>
    <property type="project" value="TreeGrafter"/>
</dbReference>
<comment type="caution">
    <text evidence="11">The sequence shown here is derived from an EMBL/GenBank/DDBJ whole genome shotgun (WGS) entry which is preliminary data.</text>
</comment>
<dbReference type="PANTHER" id="PTHR40765:SF2">
    <property type="entry name" value="ESX-2 SECRETION SYSTEM ATPASE ECCB2"/>
    <property type="match status" value="1"/>
</dbReference>
<proteinExistence type="inferred from homology"/>